<evidence type="ECO:0000256" key="3">
    <source>
        <dbReference type="ARBA" id="ARBA00023027"/>
    </source>
</evidence>
<dbReference type="InterPro" id="IPR001509">
    <property type="entry name" value="Epimerase_deHydtase"/>
</dbReference>
<dbReference type="Proteomes" id="UP000830729">
    <property type="component" value="Chromosome"/>
</dbReference>
<dbReference type="AlphaFoldDB" id="A0A8U0HQE9"/>
<organism evidence="6 7">
    <name type="scientific">Halorussus limi</name>
    <dbReference type="NCBI Taxonomy" id="2938695"/>
    <lineage>
        <taxon>Archaea</taxon>
        <taxon>Methanobacteriati</taxon>
        <taxon>Methanobacteriota</taxon>
        <taxon>Stenosarchaea group</taxon>
        <taxon>Halobacteria</taxon>
        <taxon>Halobacteriales</taxon>
        <taxon>Haladaptataceae</taxon>
        <taxon>Halorussus</taxon>
    </lineage>
</organism>
<name>A0A8U0HQE9_9EURY</name>
<dbReference type="KEGG" id="halx:M0R89_12130"/>
<keyword evidence="2" id="KW-0560">Oxidoreductase</keyword>
<sequence>MNVAITGAAGNVGREALLALCGHDVTPITHRDHEDLDGPTLDVTEREAFADALAGQDVLVHLAGNPSPDADWDGVFEPNVGGTYNAYEAARQNDLDRVVFASSNHAVQMYNTDDPAEPESMREDARVVRPDDPTRPDSYYGVSKVAAEALGDFYADRHGVEVVNLRIGWLMDEDDLRETQDADDEADAARARFARAMWLSPGDCREAIKCAVDADLPESPVTGHAVSRNDDRYLSLTETMRKLDYRPRDDSAEVLED</sequence>
<feature type="region of interest" description="Disordered" evidence="4">
    <location>
        <begin position="110"/>
        <end position="138"/>
    </location>
</feature>
<dbReference type="EMBL" id="CP096659">
    <property type="protein sequence ID" value="UPV73292.1"/>
    <property type="molecule type" value="Genomic_DNA"/>
</dbReference>
<evidence type="ECO:0000256" key="1">
    <source>
        <dbReference type="ARBA" id="ARBA00007637"/>
    </source>
</evidence>
<dbReference type="CDD" id="cd08946">
    <property type="entry name" value="SDR_e"/>
    <property type="match status" value="1"/>
</dbReference>
<evidence type="ECO:0000259" key="5">
    <source>
        <dbReference type="Pfam" id="PF01370"/>
    </source>
</evidence>
<evidence type="ECO:0000313" key="6">
    <source>
        <dbReference type="EMBL" id="UPV73292.1"/>
    </source>
</evidence>
<accession>A0A8U0HQE9</accession>
<evidence type="ECO:0000256" key="4">
    <source>
        <dbReference type="SAM" id="MobiDB-lite"/>
    </source>
</evidence>
<dbReference type="PANTHER" id="PTHR43103:SF5">
    <property type="entry name" value="4-EPIMERASE, PUTATIVE (AFU_ORTHOLOGUE AFUA_7G00360)-RELATED"/>
    <property type="match status" value="1"/>
</dbReference>
<dbReference type="PANTHER" id="PTHR43103">
    <property type="entry name" value="NUCLEOSIDE-DIPHOSPHATE-SUGAR EPIMERASE"/>
    <property type="match status" value="1"/>
</dbReference>
<gene>
    <name evidence="6" type="ORF">M0R89_12130</name>
</gene>
<evidence type="ECO:0000256" key="2">
    <source>
        <dbReference type="ARBA" id="ARBA00023002"/>
    </source>
</evidence>
<dbReference type="GeneID" id="72185959"/>
<proteinExistence type="inferred from homology"/>
<reference evidence="6 7" key="1">
    <citation type="submission" date="2022-04" db="EMBL/GenBank/DDBJ databases">
        <title>Diverse halophilic archaea isolated from saline environments.</title>
        <authorList>
            <person name="Cui H.-L."/>
        </authorList>
    </citation>
    <scope>NUCLEOTIDE SEQUENCE [LARGE SCALE GENOMIC DNA]</scope>
    <source>
        <strain evidence="6 7">XZYJT49</strain>
    </source>
</reference>
<dbReference type="InterPro" id="IPR036291">
    <property type="entry name" value="NAD(P)-bd_dom_sf"/>
</dbReference>
<keyword evidence="3" id="KW-0520">NAD</keyword>
<dbReference type="SUPFAM" id="SSF51735">
    <property type="entry name" value="NAD(P)-binding Rossmann-fold domains"/>
    <property type="match status" value="1"/>
</dbReference>
<feature type="compositionally biased region" description="Basic and acidic residues" evidence="4">
    <location>
        <begin position="119"/>
        <end position="135"/>
    </location>
</feature>
<dbReference type="Pfam" id="PF01370">
    <property type="entry name" value="Epimerase"/>
    <property type="match status" value="1"/>
</dbReference>
<dbReference type="Gene3D" id="3.40.50.720">
    <property type="entry name" value="NAD(P)-binding Rossmann-like Domain"/>
    <property type="match status" value="1"/>
</dbReference>
<feature type="domain" description="NAD-dependent epimerase/dehydratase" evidence="5">
    <location>
        <begin position="3"/>
        <end position="167"/>
    </location>
</feature>
<evidence type="ECO:0000313" key="7">
    <source>
        <dbReference type="Proteomes" id="UP000830729"/>
    </source>
</evidence>
<dbReference type="GO" id="GO:0016491">
    <property type="term" value="F:oxidoreductase activity"/>
    <property type="evidence" value="ECO:0007669"/>
    <property type="project" value="UniProtKB-KW"/>
</dbReference>
<protein>
    <submittedName>
        <fullName evidence="6">NAD(P)-dependent oxidoreductase</fullName>
    </submittedName>
</protein>
<keyword evidence="7" id="KW-1185">Reference proteome</keyword>
<dbReference type="RefSeq" id="WP_248649348.1">
    <property type="nucleotide sequence ID" value="NZ_CP096659.1"/>
</dbReference>
<comment type="similarity">
    <text evidence="1">Belongs to the NAD(P)-dependent epimerase/dehydratase family.</text>
</comment>